<accession>A0AB34QNQ9</accession>
<dbReference type="EMBL" id="JXCL01000040">
    <property type="protein sequence ID" value="KIL12106.1"/>
    <property type="molecule type" value="Genomic_DNA"/>
</dbReference>
<dbReference type="AlphaFoldDB" id="A0AB34QNQ9"/>
<organism evidence="1 2">
    <name type="scientific">Bacillus pumilus</name>
    <name type="common">Bacillus mesentericus</name>
    <dbReference type="NCBI Taxonomy" id="1408"/>
    <lineage>
        <taxon>Bacteria</taxon>
        <taxon>Bacillati</taxon>
        <taxon>Bacillota</taxon>
        <taxon>Bacilli</taxon>
        <taxon>Bacillales</taxon>
        <taxon>Bacillaceae</taxon>
        <taxon>Bacillus</taxon>
    </lineage>
</organism>
<dbReference type="RefSeq" id="WP_044141652.1">
    <property type="nucleotide sequence ID" value="NZ_QJIZ01000001.1"/>
</dbReference>
<evidence type="ECO:0000313" key="2">
    <source>
        <dbReference type="Proteomes" id="UP000031978"/>
    </source>
</evidence>
<dbReference type="Proteomes" id="UP000031978">
    <property type="component" value="Unassembled WGS sequence"/>
</dbReference>
<proteinExistence type="predicted"/>
<comment type="caution">
    <text evidence="1">The sequence shown here is derived from an EMBL/GenBank/DDBJ whole genome shotgun (WGS) entry which is preliminary data.</text>
</comment>
<gene>
    <name evidence="1" type="ORF">B4127_1437</name>
</gene>
<name>A0AB34QNQ9_BACPU</name>
<reference evidence="1 2" key="1">
    <citation type="submission" date="2014-12" db="EMBL/GenBank/DDBJ databases">
        <title>Draft Genome Sequences of Five Spore-Forming Food Isolates of Bacillus pumilus.</title>
        <authorList>
            <person name="de Jong A."/>
            <person name="van Heel A.J."/>
            <person name="Montalban-Lopez M."/>
            <person name="Krawczyk A.O."/>
            <person name="Berendsen E.M."/>
            <person name="Wells-Bennik M."/>
            <person name="Kuipers O.P."/>
        </authorList>
    </citation>
    <scope>NUCLEOTIDE SEQUENCE [LARGE SCALE GENOMIC DNA]</scope>
    <source>
        <strain evidence="1 2">B4127</strain>
    </source>
</reference>
<protein>
    <submittedName>
        <fullName evidence="1">Uncharacterized protein</fullName>
    </submittedName>
</protein>
<sequence length="153" mass="17032">MQNEQLVLDKFLKDRENSKRKEALQYQLEKVEKSINAKYDDLINAEHGFKDLEGKLMNNKIIDINKQLSEFTKFINSNMESIGKSISNNFIDKLKEALNALGVVVKGNTTPRFKTGGSVGKVPAQGALAVVDDGEIVLNKQGSVNMLKAVEFT</sequence>
<evidence type="ECO:0000313" key="1">
    <source>
        <dbReference type="EMBL" id="KIL12106.1"/>
    </source>
</evidence>